<dbReference type="InterPro" id="IPR011043">
    <property type="entry name" value="Gal_Oxase/kelch_b-propeller"/>
</dbReference>
<dbReference type="PROSITE" id="PS50181">
    <property type="entry name" value="FBOX"/>
    <property type="match status" value="1"/>
</dbReference>
<dbReference type="STRING" id="4565.A0A3B6TKE8"/>
<dbReference type="Gramene" id="TraesRN7D0100221700.1">
    <property type="protein sequence ID" value="TraesRN7D0100221700.1"/>
    <property type="gene ID" value="TraesRN7D0100221700"/>
</dbReference>
<dbReference type="OrthoDB" id="645887at2759"/>
<dbReference type="PANTHER" id="PTHR31111:SF133">
    <property type="entry name" value="OS07G0196600 PROTEIN"/>
    <property type="match status" value="1"/>
</dbReference>
<dbReference type="Gramene" id="TraesCS7D03G0215100.1">
    <property type="protein sequence ID" value="TraesCS7D03G0215100.1.CDS1"/>
    <property type="gene ID" value="TraesCS7D03G0215100"/>
</dbReference>
<reference evidence="3" key="2">
    <citation type="submission" date="2018-10" db="UniProtKB">
        <authorList>
            <consortium name="EnsemblPlants"/>
        </authorList>
    </citation>
    <scope>IDENTIFICATION</scope>
</reference>
<dbReference type="SUPFAM" id="SSF50965">
    <property type="entry name" value="Galactose oxidase, central domain"/>
    <property type="match status" value="1"/>
</dbReference>
<feature type="region of interest" description="Disordered" evidence="1">
    <location>
        <begin position="1"/>
        <end position="25"/>
    </location>
</feature>
<accession>A0A3B6TKE8</accession>
<dbReference type="AlphaFoldDB" id="A0A3B6TKE8"/>
<evidence type="ECO:0000256" key="1">
    <source>
        <dbReference type="SAM" id="MobiDB-lite"/>
    </source>
</evidence>
<dbReference type="Gramene" id="TraesCAD_scaffold_085889_01G000400.1">
    <property type="protein sequence ID" value="TraesCAD_scaffold_085889_01G000400.1"/>
    <property type="gene ID" value="TraesCAD_scaffold_085889_01G000400"/>
</dbReference>
<evidence type="ECO:0000313" key="3">
    <source>
        <dbReference type="EnsemblPlants" id="TraesCS7D02G094600.1.cds1"/>
    </source>
</evidence>
<dbReference type="Gramene" id="TraesWEE_scaffold_073284_01G000100.1">
    <property type="protein sequence ID" value="TraesWEE_scaffold_073284_01G000100.1"/>
    <property type="gene ID" value="TraesWEE_scaffold_073284_01G000100"/>
</dbReference>
<dbReference type="Gene3D" id="1.20.1280.50">
    <property type="match status" value="1"/>
</dbReference>
<dbReference type="Pfam" id="PF00646">
    <property type="entry name" value="F-box"/>
    <property type="match status" value="1"/>
</dbReference>
<proteinExistence type="predicted"/>
<dbReference type="InterPro" id="IPR001810">
    <property type="entry name" value="F-box_dom"/>
</dbReference>
<dbReference type="InterPro" id="IPR013187">
    <property type="entry name" value="F-box-assoc_dom_typ3"/>
</dbReference>
<evidence type="ECO:0000313" key="4">
    <source>
        <dbReference type="Proteomes" id="UP000019116"/>
    </source>
</evidence>
<dbReference type="PANTHER" id="PTHR31111">
    <property type="entry name" value="BNAA05G37150D PROTEIN-RELATED"/>
    <property type="match status" value="1"/>
</dbReference>
<sequence length="429" mass="46857">MLDIHRPMASQPRSPVAPGDNGANNGDFLPADELQEVFLRLPSKSLGRLRTICRSWRSMLSDPLFVAAHATRSRADSIFVVVAVHHPGHQLVDINLVDVSTGAVLRCMDGLALARRRFCMGGELLCSVEPRPGGGAGAVQMLDPATGAITDVLPPADATDSGTTTYVLQSGDATAPQNHTGCTATLYLVGHVPATGEHKVLHITDVRGKQACEVFTIGAAGRNNGHQCQRWRPAQSPPMRVDSIPRRRAVVNGVAYFLPSHLNGRCLLDYDSVAAFDLEKEEWRPAPIRGPLSSERPGHCDQLLCFSLAELNGHLVMVHHNNLRKTVDMYSLSPTEGVEWSMGPSLRLDSVLDRNRKGETLVQPLMELDDRRIALFVPGTQHNVVRVYDPRKETRTDVMEMPRGHIIVGCYKGSLLPFHGMGEARCVCG</sequence>
<dbReference type="EnsemblPlants" id="TraesCS7D02G094600.1">
    <property type="protein sequence ID" value="TraesCS7D02G094600.1.cds1"/>
    <property type="gene ID" value="TraesCS7D02G094600"/>
</dbReference>
<dbReference type="Gramene" id="TraesCLE_scaffold_079738_01G000100.1">
    <property type="protein sequence ID" value="TraesCLE_scaffold_079738_01G000100.1"/>
    <property type="gene ID" value="TraesCLE_scaffold_079738_01G000100"/>
</dbReference>
<keyword evidence="4" id="KW-1185">Reference proteome</keyword>
<dbReference type="Pfam" id="PF08268">
    <property type="entry name" value="FBA_3"/>
    <property type="match status" value="1"/>
</dbReference>
<feature type="domain" description="F-box" evidence="2">
    <location>
        <begin position="23"/>
        <end position="68"/>
    </location>
</feature>
<dbReference type="InterPro" id="IPR015915">
    <property type="entry name" value="Kelch-typ_b-propeller"/>
</dbReference>
<dbReference type="SMR" id="A0A3B6TKE8"/>
<dbReference type="Gramene" id="TraesCS7D02G094600.1">
    <property type="protein sequence ID" value="TraesCS7D02G094600.1.cds1"/>
    <property type="gene ID" value="TraesCS7D02G094600"/>
</dbReference>
<name>A0A3B6TKE8_WHEAT</name>
<dbReference type="Gene3D" id="2.120.10.80">
    <property type="entry name" value="Kelch-type beta propeller"/>
    <property type="match status" value="1"/>
</dbReference>
<dbReference type="SMART" id="SM00256">
    <property type="entry name" value="FBOX"/>
    <property type="match status" value="1"/>
</dbReference>
<organism evidence="3">
    <name type="scientific">Triticum aestivum</name>
    <name type="common">Wheat</name>
    <dbReference type="NCBI Taxonomy" id="4565"/>
    <lineage>
        <taxon>Eukaryota</taxon>
        <taxon>Viridiplantae</taxon>
        <taxon>Streptophyta</taxon>
        <taxon>Embryophyta</taxon>
        <taxon>Tracheophyta</taxon>
        <taxon>Spermatophyta</taxon>
        <taxon>Magnoliopsida</taxon>
        <taxon>Liliopsida</taxon>
        <taxon>Poales</taxon>
        <taxon>Poaceae</taxon>
        <taxon>BOP clade</taxon>
        <taxon>Pooideae</taxon>
        <taxon>Triticodae</taxon>
        <taxon>Triticeae</taxon>
        <taxon>Triticinae</taxon>
        <taxon>Triticum</taxon>
    </lineage>
</organism>
<dbReference type="SUPFAM" id="SSF81383">
    <property type="entry name" value="F-box domain"/>
    <property type="match status" value="1"/>
</dbReference>
<dbReference type="Gramene" id="TraesROB_scaffold_095765_01G000100.1">
    <property type="protein sequence ID" value="TraesROB_scaffold_095765_01G000100.1"/>
    <property type="gene ID" value="TraesROB_scaffold_095765_01G000100"/>
</dbReference>
<evidence type="ECO:0000259" key="2">
    <source>
        <dbReference type="PROSITE" id="PS50181"/>
    </source>
</evidence>
<dbReference type="OMA" id="ARRRFCM"/>
<protein>
    <recommendedName>
        <fullName evidence="2">F-box domain-containing protein</fullName>
    </recommendedName>
</protein>
<reference evidence="3" key="1">
    <citation type="submission" date="2018-08" db="EMBL/GenBank/DDBJ databases">
        <authorList>
            <person name="Rossello M."/>
        </authorList>
    </citation>
    <scope>NUCLEOTIDE SEQUENCE [LARGE SCALE GENOMIC DNA]</scope>
    <source>
        <strain evidence="3">cv. Chinese Spring</strain>
    </source>
</reference>
<dbReference type="InterPro" id="IPR036047">
    <property type="entry name" value="F-box-like_dom_sf"/>
</dbReference>
<dbReference type="Proteomes" id="UP000019116">
    <property type="component" value="Chromosome 7D"/>
</dbReference>